<sequence>MTRIIVITSGKGGVGKTTITANLGIALAKMGNQVALVDADFELRNLDLLLGLEKRIIYTLFDVLAGECRLEQALVKDKRQPGLALLPAAKKRTKELVTPEQIKPLLNDLAQKYEYILIDSPAGIDAGFQTAIASATEALVIATPEISSVRDANRVITLLQAQKIKPIQLIVNRVRPGMVRDLNMMSPEDVQELLGVSLIGSICEDERVIVSTNHGQPLVLGKNKSPAAIAIDKIAQNLGGKKNNKSLDFDLSNDRILNKDSTIDPTTEFISLYPYF</sequence>
<keyword evidence="6" id="KW-0717">Septation</keyword>
<dbReference type="PANTHER" id="PTHR43384:SF6">
    <property type="entry name" value="SEPTUM SITE-DETERMINING PROTEIN MIND HOMOLOG, CHLOROPLASTIC"/>
    <property type="match status" value="1"/>
</dbReference>
<proteinExistence type="inferred from homology"/>
<dbReference type="AlphaFoldDB" id="A0A9E3H914"/>
<dbReference type="NCBIfam" id="TIGR01969">
    <property type="entry name" value="minD_arch"/>
    <property type="match status" value="1"/>
</dbReference>
<dbReference type="CDD" id="cd02036">
    <property type="entry name" value="MinD"/>
    <property type="match status" value="1"/>
</dbReference>
<gene>
    <name evidence="12" type="primary">minD</name>
    <name evidence="12" type="ORF">KME28_14525</name>
</gene>
<dbReference type="NCBIfam" id="TIGR01968">
    <property type="entry name" value="minD_bact"/>
    <property type="match status" value="1"/>
</dbReference>
<dbReference type="InterPro" id="IPR010223">
    <property type="entry name" value="MinD"/>
</dbReference>
<keyword evidence="3" id="KW-0132">Cell division</keyword>
<keyword evidence="7" id="KW-0131">Cell cycle</keyword>
<evidence type="ECO:0000256" key="1">
    <source>
        <dbReference type="ARBA" id="ARBA00010257"/>
    </source>
</evidence>
<reference evidence="12" key="2">
    <citation type="journal article" date="2022" name="Microbiol. Resour. Announc.">
        <title>Metagenome Sequencing to Explore Phylogenomics of Terrestrial Cyanobacteria.</title>
        <authorList>
            <person name="Ward R.D."/>
            <person name="Stajich J.E."/>
            <person name="Johansen J.R."/>
            <person name="Huntemann M."/>
            <person name="Clum A."/>
            <person name="Foster B."/>
            <person name="Foster B."/>
            <person name="Roux S."/>
            <person name="Palaniappan K."/>
            <person name="Varghese N."/>
            <person name="Mukherjee S."/>
            <person name="Reddy T.B.K."/>
            <person name="Daum C."/>
            <person name="Copeland A."/>
            <person name="Chen I.A."/>
            <person name="Ivanova N.N."/>
            <person name="Kyrpides N.C."/>
            <person name="Shapiro N."/>
            <person name="Eloe-Fadrosh E.A."/>
            <person name="Pietrasiak N."/>
        </authorList>
    </citation>
    <scope>NUCLEOTIDE SEQUENCE</scope>
    <source>
        <strain evidence="12">HA4357-MV3</strain>
    </source>
</reference>
<evidence type="ECO:0000259" key="11">
    <source>
        <dbReference type="Pfam" id="PF01656"/>
    </source>
</evidence>
<dbReference type="Proteomes" id="UP000813215">
    <property type="component" value="Unassembled WGS sequence"/>
</dbReference>
<dbReference type="PANTHER" id="PTHR43384">
    <property type="entry name" value="SEPTUM SITE-DETERMINING PROTEIN MIND HOMOLOG, CHLOROPLASTIC-RELATED"/>
    <property type="match status" value="1"/>
</dbReference>
<evidence type="ECO:0000256" key="10">
    <source>
        <dbReference type="PIRSR" id="PIRSR003092-1"/>
    </source>
</evidence>
<comment type="similarity">
    <text evidence="1">Belongs to the ParA family. MinD subfamily.</text>
</comment>
<comment type="function">
    <text evidence="8">ATPase required for the correct placement of the division site. Cell division inhibitors MinC and MinD act in concert to form an inhibitor capable of blocking formation of the polar Z ring septums. Rapidly oscillates between the poles of the cell to destabilize FtsZ filaments that have formed before they mature into polar Z rings.</text>
</comment>
<dbReference type="PIRSF" id="PIRSF003092">
    <property type="entry name" value="MinD"/>
    <property type="match status" value="1"/>
</dbReference>
<dbReference type="EMBL" id="JAHHHW010000095">
    <property type="protein sequence ID" value="MBW4432901.1"/>
    <property type="molecule type" value="Genomic_DNA"/>
</dbReference>
<dbReference type="InterPro" id="IPR050625">
    <property type="entry name" value="ParA/MinD_ATPase"/>
</dbReference>
<evidence type="ECO:0000256" key="3">
    <source>
        <dbReference type="ARBA" id="ARBA00022618"/>
    </source>
</evidence>
<feature type="binding site" evidence="10">
    <location>
        <begin position="11"/>
        <end position="18"/>
    </location>
    <ligand>
        <name>ATP</name>
        <dbReference type="ChEBI" id="CHEBI:30616"/>
    </ligand>
</feature>
<accession>A0A9E3H914</accession>
<evidence type="ECO:0000256" key="6">
    <source>
        <dbReference type="ARBA" id="ARBA00023210"/>
    </source>
</evidence>
<keyword evidence="4 10" id="KW-0547">Nucleotide-binding</keyword>
<organism evidence="12 13">
    <name type="scientific">Pelatocladus maniniholoensis HA4357-MV3</name>
    <dbReference type="NCBI Taxonomy" id="1117104"/>
    <lineage>
        <taxon>Bacteria</taxon>
        <taxon>Bacillati</taxon>
        <taxon>Cyanobacteriota</taxon>
        <taxon>Cyanophyceae</taxon>
        <taxon>Nostocales</taxon>
        <taxon>Nostocaceae</taxon>
        <taxon>Pelatocladus</taxon>
    </lineage>
</organism>
<evidence type="ECO:0000313" key="13">
    <source>
        <dbReference type="Proteomes" id="UP000813215"/>
    </source>
</evidence>
<dbReference type="Gene3D" id="3.40.50.300">
    <property type="entry name" value="P-loop containing nucleotide triphosphate hydrolases"/>
    <property type="match status" value="1"/>
</dbReference>
<dbReference type="InterPro" id="IPR027417">
    <property type="entry name" value="P-loop_NTPase"/>
</dbReference>
<reference evidence="12" key="1">
    <citation type="submission" date="2021-05" db="EMBL/GenBank/DDBJ databases">
        <authorList>
            <person name="Pietrasiak N."/>
            <person name="Ward R."/>
            <person name="Stajich J.E."/>
            <person name="Kurbessoian T."/>
        </authorList>
    </citation>
    <scope>NUCLEOTIDE SEQUENCE</scope>
    <source>
        <strain evidence="12">HA4357-MV3</strain>
    </source>
</reference>
<dbReference type="GO" id="GO:0009898">
    <property type="term" value="C:cytoplasmic side of plasma membrane"/>
    <property type="evidence" value="ECO:0007669"/>
    <property type="project" value="TreeGrafter"/>
</dbReference>
<feature type="domain" description="CobQ/CobB/MinD/ParA nucleotide binding" evidence="11">
    <location>
        <begin position="5"/>
        <end position="218"/>
    </location>
</feature>
<dbReference type="Pfam" id="PF01656">
    <property type="entry name" value="CbiA"/>
    <property type="match status" value="1"/>
</dbReference>
<dbReference type="SUPFAM" id="SSF52540">
    <property type="entry name" value="P-loop containing nucleoside triphosphate hydrolases"/>
    <property type="match status" value="1"/>
</dbReference>
<evidence type="ECO:0000256" key="8">
    <source>
        <dbReference type="ARBA" id="ARBA00025436"/>
    </source>
</evidence>
<dbReference type="InterPro" id="IPR025501">
    <property type="entry name" value="MinD_FleN"/>
</dbReference>
<dbReference type="InterPro" id="IPR010224">
    <property type="entry name" value="MinD_archaea"/>
</dbReference>
<comment type="caution">
    <text evidence="12">The sequence shown here is derived from an EMBL/GenBank/DDBJ whole genome shotgun (WGS) entry which is preliminary data.</text>
</comment>
<dbReference type="GO" id="GO:0005829">
    <property type="term" value="C:cytosol"/>
    <property type="evidence" value="ECO:0007669"/>
    <property type="project" value="TreeGrafter"/>
</dbReference>
<dbReference type="GO" id="GO:0000917">
    <property type="term" value="P:division septum assembly"/>
    <property type="evidence" value="ECO:0007669"/>
    <property type="project" value="UniProtKB-KW"/>
</dbReference>
<dbReference type="GO" id="GO:0005524">
    <property type="term" value="F:ATP binding"/>
    <property type="evidence" value="ECO:0007669"/>
    <property type="project" value="UniProtKB-KW"/>
</dbReference>
<evidence type="ECO:0000256" key="7">
    <source>
        <dbReference type="ARBA" id="ARBA00023306"/>
    </source>
</evidence>
<evidence type="ECO:0000256" key="2">
    <source>
        <dbReference type="ARBA" id="ARBA00016887"/>
    </source>
</evidence>
<dbReference type="GO" id="GO:0016887">
    <property type="term" value="F:ATP hydrolysis activity"/>
    <property type="evidence" value="ECO:0007669"/>
    <property type="project" value="InterPro"/>
</dbReference>
<evidence type="ECO:0000256" key="4">
    <source>
        <dbReference type="ARBA" id="ARBA00022741"/>
    </source>
</evidence>
<evidence type="ECO:0000256" key="9">
    <source>
        <dbReference type="ARBA" id="ARBA00032845"/>
    </source>
</evidence>
<keyword evidence="5 10" id="KW-0067">ATP-binding</keyword>
<dbReference type="InterPro" id="IPR002586">
    <property type="entry name" value="CobQ/CobB/MinD/ParA_Nub-bd_dom"/>
</dbReference>
<evidence type="ECO:0000313" key="12">
    <source>
        <dbReference type="EMBL" id="MBW4432901.1"/>
    </source>
</evidence>
<dbReference type="GO" id="GO:0051782">
    <property type="term" value="P:negative regulation of cell division"/>
    <property type="evidence" value="ECO:0007669"/>
    <property type="project" value="TreeGrafter"/>
</dbReference>
<name>A0A9E3H914_9NOST</name>
<evidence type="ECO:0000256" key="5">
    <source>
        <dbReference type="ARBA" id="ARBA00022840"/>
    </source>
</evidence>
<protein>
    <recommendedName>
        <fullName evidence="2">Septum site-determining protein MinD</fullName>
    </recommendedName>
    <alternativeName>
        <fullName evidence="9">Cell division inhibitor MinD</fullName>
    </alternativeName>
</protein>